<dbReference type="EMBL" id="DUIH01000009">
    <property type="protein sequence ID" value="HIH69343.1"/>
    <property type="molecule type" value="Genomic_DNA"/>
</dbReference>
<comment type="caution">
    <text evidence="1">The sequence shown here is derived from an EMBL/GenBank/DDBJ whole genome shotgun (WGS) entry which is preliminary data.</text>
</comment>
<dbReference type="RefSeq" id="WP_042685493.1">
    <property type="nucleotide sequence ID" value="NZ_DUIH01000009.1"/>
</dbReference>
<name>A0A832RS83_9EURY</name>
<dbReference type="AlphaFoldDB" id="A0A832RS83"/>
<proteinExistence type="predicted"/>
<dbReference type="InterPro" id="IPR036388">
    <property type="entry name" value="WH-like_DNA-bd_sf"/>
</dbReference>
<sequence>MECSKCGGEIKPEEAVKIGNRVLCEDCYFDEIDRVRTCDPWAVMLAKKAKTGKKLTQRQQAIYDIVKERGKAKIEEIAKELGIRGGDVEREIAVLRHLELVKGRKEGNEVFIVPFDS</sequence>
<dbReference type="Gene3D" id="1.10.10.10">
    <property type="entry name" value="Winged helix-like DNA-binding domain superfamily/Winged helix DNA-binding domain"/>
    <property type="match status" value="1"/>
</dbReference>
<evidence type="ECO:0000313" key="1">
    <source>
        <dbReference type="EMBL" id="HIH69343.1"/>
    </source>
</evidence>
<protein>
    <submittedName>
        <fullName evidence="1">Uncharacterized protein</fullName>
    </submittedName>
</protein>
<gene>
    <name evidence="1" type="ORF">HA299_01790</name>
</gene>
<dbReference type="InterPro" id="IPR036390">
    <property type="entry name" value="WH_DNA-bd_sf"/>
</dbReference>
<evidence type="ECO:0000313" key="2">
    <source>
        <dbReference type="Proteomes" id="UP000600363"/>
    </source>
</evidence>
<reference evidence="1" key="1">
    <citation type="journal article" date="2020" name="bioRxiv">
        <title>A rank-normalized archaeal taxonomy based on genome phylogeny resolves widespread incomplete and uneven classifications.</title>
        <authorList>
            <person name="Rinke C."/>
            <person name="Chuvochina M."/>
            <person name="Mussig A.J."/>
            <person name="Chaumeil P.-A."/>
            <person name="Waite D.W."/>
            <person name="Whitman W.B."/>
            <person name="Parks D.H."/>
            <person name="Hugenholtz P."/>
        </authorList>
    </citation>
    <scope>NUCLEOTIDE SEQUENCE</scope>
    <source>
        <strain evidence="1">UBA12518</strain>
    </source>
</reference>
<dbReference type="Proteomes" id="UP000600363">
    <property type="component" value="Unassembled WGS sequence"/>
</dbReference>
<organism evidence="1 2">
    <name type="scientific">Methermicoccus shengliensis</name>
    <dbReference type="NCBI Taxonomy" id="660064"/>
    <lineage>
        <taxon>Archaea</taxon>
        <taxon>Methanobacteriati</taxon>
        <taxon>Methanobacteriota</taxon>
        <taxon>Stenosarchaea group</taxon>
        <taxon>Methanomicrobia</taxon>
        <taxon>Methanosarcinales</taxon>
        <taxon>Methermicoccaceae</taxon>
        <taxon>Methermicoccus</taxon>
    </lineage>
</organism>
<dbReference type="SUPFAM" id="SSF46785">
    <property type="entry name" value="Winged helix' DNA-binding domain"/>
    <property type="match status" value="1"/>
</dbReference>
<accession>A0A832RS83</accession>